<organism evidence="5 6">
    <name type="scientific">Streptomyces xiangluensis</name>
    <dbReference type="NCBI Taxonomy" id="2665720"/>
    <lineage>
        <taxon>Bacteria</taxon>
        <taxon>Bacillati</taxon>
        <taxon>Actinomycetota</taxon>
        <taxon>Actinomycetes</taxon>
        <taxon>Kitasatosporales</taxon>
        <taxon>Streptomycetaceae</taxon>
        <taxon>Streptomyces</taxon>
    </lineage>
</organism>
<dbReference type="GO" id="GO:0032259">
    <property type="term" value="P:methylation"/>
    <property type="evidence" value="ECO:0007669"/>
    <property type="project" value="UniProtKB-KW"/>
</dbReference>
<dbReference type="PANTHER" id="PTHR43464">
    <property type="entry name" value="METHYLTRANSFERASE"/>
    <property type="match status" value="1"/>
</dbReference>
<dbReference type="EMBL" id="JBHSFG010000001">
    <property type="protein sequence ID" value="MFC4463024.1"/>
    <property type="molecule type" value="Genomic_DNA"/>
</dbReference>
<sequence length="264" mass="28326">MSEYSLALSDAEIARYELMAEAAERRERDLWVAAGAVPGARIADVGCGPGAIAVRLAEKAGPDGAVWAVDQDEGALSVASALAEKAGVRVHTATGSADATGLPAGTFDLVMLRHVLAHNGGREQAIVDHLATLARPGGGAVYLDDIDAGSFRLRGAPAAYEEMDERYRELHRRRGNDLTIGTRLDELLTAAGLELVAFEGHINVITPPPGMRGPAWAARDAMIAEGLITPEDIARWDDAFRRAEQEWREVRFFAASFVAFARRP</sequence>
<dbReference type="Gene3D" id="3.40.50.150">
    <property type="entry name" value="Vaccinia Virus protein VP39"/>
    <property type="match status" value="1"/>
</dbReference>
<dbReference type="PANTHER" id="PTHR43464:SF19">
    <property type="entry name" value="UBIQUINONE BIOSYNTHESIS O-METHYLTRANSFERASE, MITOCHONDRIAL"/>
    <property type="match status" value="1"/>
</dbReference>
<feature type="domain" description="Methyltransferase" evidence="4">
    <location>
        <begin position="42"/>
        <end position="138"/>
    </location>
</feature>
<keyword evidence="2 5" id="KW-0808">Transferase</keyword>
<evidence type="ECO:0000313" key="6">
    <source>
        <dbReference type="Proteomes" id="UP001596012"/>
    </source>
</evidence>
<evidence type="ECO:0000259" key="4">
    <source>
        <dbReference type="Pfam" id="PF13649"/>
    </source>
</evidence>
<dbReference type="EC" id="2.1.1.-" evidence="5"/>
<dbReference type="CDD" id="cd02440">
    <property type="entry name" value="AdoMet_MTases"/>
    <property type="match status" value="1"/>
</dbReference>
<dbReference type="SUPFAM" id="SSF53335">
    <property type="entry name" value="S-adenosyl-L-methionine-dependent methyltransferases"/>
    <property type="match status" value="1"/>
</dbReference>
<name>A0ABV8YCI0_9ACTN</name>
<proteinExistence type="predicted"/>
<evidence type="ECO:0000313" key="5">
    <source>
        <dbReference type="EMBL" id="MFC4463024.1"/>
    </source>
</evidence>
<evidence type="ECO:0000256" key="1">
    <source>
        <dbReference type="ARBA" id="ARBA00022603"/>
    </source>
</evidence>
<dbReference type="GO" id="GO:0008168">
    <property type="term" value="F:methyltransferase activity"/>
    <property type="evidence" value="ECO:0007669"/>
    <property type="project" value="UniProtKB-KW"/>
</dbReference>
<keyword evidence="1 5" id="KW-0489">Methyltransferase</keyword>
<evidence type="ECO:0000256" key="2">
    <source>
        <dbReference type="ARBA" id="ARBA00022679"/>
    </source>
</evidence>
<reference evidence="6" key="1">
    <citation type="journal article" date="2019" name="Int. J. Syst. Evol. Microbiol.">
        <title>The Global Catalogue of Microorganisms (GCM) 10K type strain sequencing project: providing services to taxonomists for standard genome sequencing and annotation.</title>
        <authorList>
            <consortium name="The Broad Institute Genomics Platform"/>
            <consortium name="The Broad Institute Genome Sequencing Center for Infectious Disease"/>
            <person name="Wu L."/>
            <person name="Ma J."/>
        </authorList>
    </citation>
    <scope>NUCLEOTIDE SEQUENCE [LARGE SCALE GENOMIC DNA]</scope>
    <source>
        <strain evidence="6">DT43</strain>
    </source>
</reference>
<protein>
    <submittedName>
        <fullName evidence="5">Class I SAM-dependent methyltransferase</fullName>
        <ecNumber evidence="5">2.1.1.-</ecNumber>
    </submittedName>
</protein>
<comment type="caution">
    <text evidence="5">The sequence shown here is derived from an EMBL/GenBank/DDBJ whole genome shotgun (WGS) entry which is preliminary data.</text>
</comment>
<evidence type="ECO:0000256" key="3">
    <source>
        <dbReference type="ARBA" id="ARBA00022691"/>
    </source>
</evidence>
<dbReference type="RefSeq" id="WP_386335929.1">
    <property type="nucleotide sequence ID" value="NZ_JBHSFG010000001.1"/>
</dbReference>
<dbReference type="Pfam" id="PF13649">
    <property type="entry name" value="Methyltransf_25"/>
    <property type="match status" value="1"/>
</dbReference>
<dbReference type="InterPro" id="IPR041698">
    <property type="entry name" value="Methyltransf_25"/>
</dbReference>
<keyword evidence="6" id="KW-1185">Reference proteome</keyword>
<accession>A0ABV8YCI0</accession>
<keyword evidence="3" id="KW-0949">S-adenosyl-L-methionine</keyword>
<dbReference type="Proteomes" id="UP001596012">
    <property type="component" value="Unassembled WGS sequence"/>
</dbReference>
<dbReference type="InterPro" id="IPR029063">
    <property type="entry name" value="SAM-dependent_MTases_sf"/>
</dbReference>
<gene>
    <name evidence="5" type="ORF">ACFPH6_00035</name>
</gene>